<dbReference type="AlphaFoldDB" id="A0A7W6J7X0"/>
<comment type="caution">
    <text evidence="3">The sequence shown here is derived from an EMBL/GenBank/DDBJ whole genome shotgun (WGS) entry which is preliminary data.</text>
</comment>
<accession>A0A7W6J7X0</accession>
<reference evidence="3 4" key="1">
    <citation type="submission" date="2020-08" db="EMBL/GenBank/DDBJ databases">
        <title>Genomic Encyclopedia of Type Strains, Phase IV (KMG-IV): sequencing the most valuable type-strain genomes for metagenomic binning, comparative biology and taxonomic classification.</title>
        <authorList>
            <person name="Goeker M."/>
        </authorList>
    </citation>
    <scope>NUCLEOTIDE SEQUENCE [LARGE SCALE GENOMIC DNA]</scope>
    <source>
        <strain evidence="3 4">DSM 29853</strain>
    </source>
</reference>
<feature type="region of interest" description="Disordered" evidence="1">
    <location>
        <begin position="37"/>
        <end position="60"/>
    </location>
</feature>
<sequence length="108" mass="11900">MTLRTSAIAAFSAALFGAGMLAAQDFSPGAMDKAFPYKDLPGVQSPEKAKEPEDPATCTQEVRMRSALRRDLYASDSPGMVYRCEKDGIVIESARPPLRKYWNPLDEQ</sequence>
<feature type="chain" id="PRO_5030829906" evidence="2">
    <location>
        <begin position="23"/>
        <end position="108"/>
    </location>
</feature>
<keyword evidence="2" id="KW-0732">Signal</keyword>
<protein>
    <submittedName>
        <fullName evidence="3">Uncharacterized protein</fullName>
    </submittedName>
</protein>
<keyword evidence="4" id="KW-1185">Reference proteome</keyword>
<proteinExistence type="predicted"/>
<dbReference type="EMBL" id="JACIEZ010000009">
    <property type="protein sequence ID" value="MBB4066449.1"/>
    <property type="molecule type" value="Genomic_DNA"/>
</dbReference>
<evidence type="ECO:0000313" key="3">
    <source>
        <dbReference type="EMBL" id="MBB4066449.1"/>
    </source>
</evidence>
<organism evidence="3 4">
    <name type="scientific">Gellertiella hungarica</name>
    <dbReference type="NCBI Taxonomy" id="1572859"/>
    <lineage>
        <taxon>Bacteria</taxon>
        <taxon>Pseudomonadati</taxon>
        <taxon>Pseudomonadota</taxon>
        <taxon>Alphaproteobacteria</taxon>
        <taxon>Hyphomicrobiales</taxon>
        <taxon>Rhizobiaceae</taxon>
        <taxon>Gellertiella</taxon>
    </lineage>
</organism>
<feature type="signal peptide" evidence="2">
    <location>
        <begin position="1"/>
        <end position="22"/>
    </location>
</feature>
<dbReference type="Proteomes" id="UP000528286">
    <property type="component" value="Unassembled WGS sequence"/>
</dbReference>
<evidence type="ECO:0000313" key="4">
    <source>
        <dbReference type="Proteomes" id="UP000528286"/>
    </source>
</evidence>
<evidence type="ECO:0000256" key="2">
    <source>
        <dbReference type="SAM" id="SignalP"/>
    </source>
</evidence>
<name>A0A7W6J7X0_9HYPH</name>
<evidence type="ECO:0000256" key="1">
    <source>
        <dbReference type="SAM" id="MobiDB-lite"/>
    </source>
</evidence>
<gene>
    <name evidence="3" type="ORF">GGR23_003664</name>
</gene>